<dbReference type="InterPro" id="IPR014710">
    <property type="entry name" value="RmlC-like_jellyroll"/>
</dbReference>
<keyword evidence="3" id="KW-1185">Reference proteome</keyword>
<protein>
    <submittedName>
        <fullName evidence="2">Cupin domain-containing protein</fullName>
    </submittedName>
</protein>
<organism evidence="2 3">
    <name type="scientific">Chitinophaga silvatica</name>
    <dbReference type="NCBI Taxonomy" id="2282649"/>
    <lineage>
        <taxon>Bacteria</taxon>
        <taxon>Pseudomonadati</taxon>
        <taxon>Bacteroidota</taxon>
        <taxon>Chitinophagia</taxon>
        <taxon>Chitinophagales</taxon>
        <taxon>Chitinophagaceae</taxon>
        <taxon>Chitinophaga</taxon>
    </lineage>
</organism>
<dbReference type="RefSeq" id="WP_116973929.1">
    <property type="nucleotide sequence ID" value="NZ_QPMM01000001.1"/>
</dbReference>
<sequence>MRRIFLYLSLPVWVVYGACNDGNQNRNIVHKELGLSLVFPTGDLITNDNFTGTAYLYSLVEGDSINGNSVGNVTFEPGARSKWHLHPAGQILLAIDGVGYYQEKGKTKVILRKGVAIKCPPNILHWHGASIDSPFVQIAITGREKGPTQWFDTVSEGEYNSAPTH</sequence>
<evidence type="ECO:0000313" key="3">
    <source>
        <dbReference type="Proteomes" id="UP000260644"/>
    </source>
</evidence>
<proteinExistence type="predicted"/>
<dbReference type="Gene3D" id="2.60.120.10">
    <property type="entry name" value="Jelly Rolls"/>
    <property type="match status" value="1"/>
</dbReference>
<comment type="caution">
    <text evidence="2">The sequence shown here is derived from an EMBL/GenBank/DDBJ whole genome shotgun (WGS) entry which is preliminary data.</text>
</comment>
<accession>A0A3E1YHA6</accession>
<dbReference type="InterPro" id="IPR013096">
    <property type="entry name" value="Cupin_2"/>
</dbReference>
<dbReference type="Proteomes" id="UP000260644">
    <property type="component" value="Unassembled WGS sequence"/>
</dbReference>
<evidence type="ECO:0000313" key="2">
    <source>
        <dbReference type="EMBL" id="RFS26738.1"/>
    </source>
</evidence>
<dbReference type="Pfam" id="PF07883">
    <property type="entry name" value="Cupin_2"/>
    <property type="match status" value="1"/>
</dbReference>
<evidence type="ECO:0000259" key="1">
    <source>
        <dbReference type="Pfam" id="PF07883"/>
    </source>
</evidence>
<name>A0A3E1YHA6_9BACT</name>
<dbReference type="PANTHER" id="PTHR43698">
    <property type="entry name" value="RIBD C-TERMINAL DOMAIN CONTAINING PROTEIN"/>
    <property type="match status" value="1"/>
</dbReference>
<dbReference type="SUPFAM" id="SSF51182">
    <property type="entry name" value="RmlC-like cupins"/>
    <property type="match status" value="1"/>
</dbReference>
<feature type="domain" description="Cupin type-2" evidence="1">
    <location>
        <begin position="73"/>
        <end position="136"/>
    </location>
</feature>
<dbReference type="EMBL" id="QPMM01000001">
    <property type="protein sequence ID" value="RFS26738.1"/>
    <property type="molecule type" value="Genomic_DNA"/>
</dbReference>
<dbReference type="CDD" id="cd02233">
    <property type="entry name" value="cupin_HNL-like"/>
    <property type="match status" value="1"/>
</dbReference>
<dbReference type="OrthoDB" id="9802489at2"/>
<dbReference type="PANTHER" id="PTHR43698:SF1">
    <property type="entry name" value="BLL4564 PROTEIN"/>
    <property type="match status" value="1"/>
</dbReference>
<dbReference type="InterPro" id="IPR047263">
    <property type="entry name" value="HNL-like_cupin"/>
</dbReference>
<reference evidence="2 3" key="1">
    <citation type="submission" date="2018-07" db="EMBL/GenBank/DDBJ databases">
        <title>Chitinophaga K2CV101002-2 sp. nov., isolated from a monsoon evergreen broad-leaved forest soil.</title>
        <authorList>
            <person name="Lv Y."/>
        </authorList>
    </citation>
    <scope>NUCLEOTIDE SEQUENCE [LARGE SCALE GENOMIC DNA]</scope>
    <source>
        <strain evidence="2 3">GDMCC 1.1288</strain>
    </source>
</reference>
<dbReference type="InterPro" id="IPR011051">
    <property type="entry name" value="RmlC_Cupin_sf"/>
</dbReference>
<dbReference type="AlphaFoldDB" id="A0A3E1YHA6"/>
<gene>
    <name evidence="2" type="ORF">DVR12_02840</name>
</gene>